<evidence type="ECO:0000256" key="1">
    <source>
        <dbReference type="ARBA" id="ARBA00004651"/>
    </source>
</evidence>
<keyword evidence="2" id="KW-1003">Cell membrane</keyword>
<evidence type="ECO:0000313" key="10">
    <source>
        <dbReference type="Proteomes" id="UP000597761"/>
    </source>
</evidence>
<keyword evidence="3 7" id="KW-0812">Transmembrane</keyword>
<feature type="region of interest" description="Disordered" evidence="6">
    <location>
        <begin position="62"/>
        <end position="137"/>
    </location>
</feature>
<evidence type="ECO:0000256" key="2">
    <source>
        <dbReference type="ARBA" id="ARBA00022475"/>
    </source>
</evidence>
<evidence type="ECO:0000256" key="4">
    <source>
        <dbReference type="ARBA" id="ARBA00022989"/>
    </source>
</evidence>
<feature type="domain" description="Cardiolipin synthase N-terminal" evidence="8">
    <location>
        <begin position="11"/>
        <end position="56"/>
    </location>
</feature>
<keyword evidence="5 7" id="KW-0472">Membrane</keyword>
<proteinExistence type="predicted"/>
<feature type="transmembrane region" description="Helical" evidence="7">
    <location>
        <begin position="36"/>
        <end position="54"/>
    </location>
</feature>
<dbReference type="InterPro" id="IPR027379">
    <property type="entry name" value="CLS_N"/>
</dbReference>
<evidence type="ECO:0000256" key="6">
    <source>
        <dbReference type="SAM" id="MobiDB-lite"/>
    </source>
</evidence>
<comment type="caution">
    <text evidence="9">The sequence shown here is derived from an EMBL/GenBank/DDBJ whole genome shotgun (WGS) entry which is preliminary data.</text>
</comment>
<sequence>MRYLPFAVLAVAMIYTLVDCVRSDGARVRALPKAAWFAVILLLPVLGIVLWFLLGRPQAVAASRPAARPLAPDDDPRFLSDLAERRRRERAAERAAERDRSGEAPRAGTEHTRDEQSGRNGRNPAQGATGTDDAPSP</sequence>
<evidence type="ECO:0000256" key="5">
    <source>
        <dbReference type="ARBA" id="ARBA00023136"/>
    </source>
</evidence>
<protein>
    <recommendedName>
        <fullName evidence="8">Cardiolipin synthase N-terminal domain-containing protein</fullName>
    </recommendedName>
</protein>
<evidence type="ECO:0000256" key="3">
    <source>
        <dbReference type="ARBA" id="ARBA00022692"/>
    </source>
</evidence>
<accession>A0ABQ1NN11</accession>
<dbReference type="Pfam" id="PF13396">
    <property type="entry name" value="PLDc_N"/>
    <property type="match status" value="1"/>
</dbReference>
<reference evidence="10" key="1">
    <citation type="journal article" date="2019" name="Int. J. Syst. Evol. Microbiol.">
        <title>The Global Catalogue of Microorganisms (GCM) 10K type strain sequencing project: providing services to taxonomists for standard genome sequencing and annotation.</title>
        <authorList>
            <consortium name="The Broad Institute Genomics Platform"/>
            <consortium name="The Broad Institute Genome Sequencing Center for Infectious Disease"/>
            <person name="Wu L."/>
            <person name="Ma J."/>
        </authorList>
    </citation>
    <scope>NUCLEOTIDE SEQUENCE [LARGE SCALE GENOMIC DNA]</scope>
    <source>
        <strain evidence="10">CGMCC 1.15480</strain>
    </source>
</reference>
<evidence type="ECO:0000259" key="8">
    <source>
        <dbReference type="Pfam" id="PF13396"/>
    </source>
</evidence>
<evidence type="ECO:0000313" key="9">
    <source>
        <dbReference type="EMBL" id="GGC81202.1"/>
    </source>
</evidence>
<feature type="compositionally biased region" description="Basic and acidic residues" evidence="6">
    <location>
        <begin position="74"/>
        <end position="117"/>
    </location>
</feature>
<dbReference type="EMBL" id="BMJI01000001">
    <property type="protein sequence ID" value="GGC81202.1"/>
    <property type="molecule type" value="Genomic_DNA"/>
</dbReference>
<name>A0ABQ1NN11_9MICC</name>
<keyword evidence="4 7" id="KW-1133">Transmembrane helix</keyword>
<organism evidence="9 10">
    <name type="scientific">Tersicoccus solisilvae</name>
    <dbReference type="NCBI Taxonomy" id="1882339"/>
    <lineage>
        <taxon>Bacteria</taxon>
        <taxon>Bacillati</taxon>
        <taxon>Actinomycetota</taxon>
        <taxon>Actinomycetes</taxon>
        <taxon>Micrococcales</taxon>
        <taxon>Micrococcaceae</taxon>
        <taxon>Tersicoccus</taxon>
    </lineage>
</organism>
<evidence type="ECO:0000256" key="7">
    <source>
        <dbReference type="SAM" id="Phobius"/>
    </source>
</evidence>
<comment type="subcellular location">
    <subcellularLocation>
        <location evidence="1">Cell membrane</location>
        <topology evidence="1">Multi-pass membrane protein</topology>
    </subcellularLocation>
</comment>
<gene>
    <name evidence="9" type="ORF">GCM10011512_04950</name>
</gene>
<keyword evidence="10" id="KW-1185">Reference proteome</keyword>
<dbReference type="RefSeq" id="WP_188665826.1">
    <property type="nucleotide sequence ID" value="NZ_BMJI01000001.1"/>
</dbReference>
<dbReference type="Proteomes" id="UP000597761">
    <property type="component" value="Unassembled WGS sequence"/>
</dbReference>